<evidence type="ECO:0000313" key="5">
    <source>
        <dbReference type="Proteomes" id="UP001236258"/>
    </source>
</evidence>
<evidence type="ECO:0000256" key="1">
    <source>
        <dbReference type="PIRNR" id="PIRNR012702"/>
    </source>
</evidence>
<keyword evidence="1" id="KW-0482">Metalloprotease</keyword>
<evidence type="ECO:0000313" key="4">
    <source>
        <dbReference type="EMBL" id="MDP4528578.1"/>
    </source>
</evidence>
<dbReference type="EMBL" id="JAUZVY010000002">
    <property type="protein sequence ID" value="MDP4528578.1"/>
    <property type="molecule type" value="Genomic_DNA"/>
</dbReference>
<dbReference type="Pfam" id="PF07171">
    <property type="entry name" value="MlrC_C"/>
    <property type="match status" value="1"/>
</dbReference>
<keyword evidence="5" id="KW-1185">Reference proteome</keyword>
<feature type="domain" description="Microcystin LR degradation protein MlrC C-terminal" evidence="2">
    <location>
        <begin position="297"/>
        <end position="470"/>
    </location>
</feature>
<name>A0ABT9GNM8_9GAMM</name>
<comment type="cofactor">
    <cofactor evidence="1">
        <name>Zn(2+)</name>
        <dbReference type="ChEBI" id="CHEBI:29105"/>
    </cofactor>
    <text evidence="1">Binds 1 zinc ion per subunit.</text>
</comment>
<comment type="similarity">
    <text evidence="1">Belongs to the peptidase M81 family.</text>
</comment>
<dbReference type="RefSeq" id="WP_305945118.1">
    <property type="nucleotide sequence ID" value="NZ_JAUZVY010000002.1"/>
</dbReference>
<organism evidence="4 5">
    <name type="scientific">Alkalimonas delamerensis</name>
    <dbReference type="NCBI Taxonomy" id="265981"/>
    <lineage>
        <taxon>Bacteria</taxon>
        <taxon>Pseudomonadati</taxon>
        <taxon>Pseudomonadota</taxon>
        <taxon>Gammaproteobacteria</taxon>
        <taxon>Alkalimonas</taxon>
    </lineage>
</organism>
<dbReference type="InterPro" id="IPR009197">
    <property type="entry name" value="MlrC"/>
</dbReference>
<feature type="domain" description="Microcystin LR degradation protein MlrC N-terminal" evidence="3">
    <location>
        <begin position="2"/>
        <end position="286"/>
    </location>
</feature>
<dbReference type="Proteomes" id="UP001236258">
    <property type="component" value="Unassembled WGS sequence"/>
</dbReference>
<dbReference type="InterPro" id="IPR015995">
    <property type="entry name" value="MlrC_N"/>
</dbReference>
<comment type="function">
    <text evidence="1">Involved in peptidolytic degradation of cyclic heptapeptide hepatotoxin microcystin (MC).</text>
</comment>
<dbReference type="PIRSF" id="PIRSF012702">
    <property type="entry name" value="UCP012702"/>
    <property type="match status" value="1"/>
</dbReference>
<keyword evidence="1" id="KW-0479">Metal-binding</keyword>
<dbReference type="InterPro" id="IPR010799">
    <property type="entry name" value="MlrC_C"/>
</dbReference>
<protein>
    <recommendedName>
        <fullName evidence="1">Microcystinase C</fullName>
        <shortName evidence="1">MlrC</shortName>
    </recommendedName>
</protein>
<gene>
    <name evidence="4" type="ORF">Q3O59_05975</name>
</gene>
<proteinExistence type="inferred from homology"/>
<evidence type="ECO:0000259" key="2">
    <source>
        <dbReference type="Pfam" id="PF07171"/>
    </source>
</evidence>
<reference evidence="4 5" key="1">
    <citation type="submission" date="2023-08" db="EMBL/GenBank/DDBJ databases">
        <authorList>
            <person name="Joshi A."/>
            <person name="Thite S."/>
        </authorList>
    </citation>
    <scope>NUCLEOTIDE SEQUENCE [LARGE SCALE GENOMIC DNA]</scope>
    <source>
        <strain evidence="4 5">1E1</strain>
    </source>
</reference>
<keyword evidence="1" id="KW-0645">Protease</keyword>
<sequence>MRIFTASLATETNTFSPMFTDLASFKNSFYAAPGEHPATPTLCSAPLVACREEAQRQPIQLFEGSCSWAEPGGLVNRASYEYLRDELLQQLQQALPVDAVILGLHGAMVAQGYDDCEGDLLQRVRAMVGPDTVISAELDPHSHLTAKRLAMADLLIAFKEFPHLDFMDRARELVRLTLATVRKEINPCMASFDCKMIDVLPTNNEPMKSFVARIRQLEQQAGVLSISVIHGFMAGDVPEMGTKLLVITDNQPELSEQLARQLGMELFALRGQSMPTMLSVEEGVSRMRSSEQTPVVLADVWDNPGGGVAGDGTLILHEVLRQQVQGVAFGTIWDPMAVQLCMAAGEGAVIPLRFGGKSCATAGAPVDQWVEVKALRQQAWQDFAGSQVPMGACAWIRFAGVDVILNSNRCQSFDPSLFCALGIEPAQYRGLVVKSTNHFYQGFAAIAAEVWYLDAKAPYPSDPRRNQYQKLSRAIWPIVEQPHLLDQAKCHPATDVQCSRNPAR</sequence>
<evidence type="ECO:0000259" key="3">
    <source>
        <dbReference type="Pfam" id="PF07364"/>
    </source>
</evidence>
<accession>A0ABT9GNM8</accession>
<keyword evidence="1" id="KW-0378">Hydrolase</keyword>
<dbReference type="Pfam" id="PF07364">
    <property type="entry name" value="DUF1485"/>
    <property type="match status" value="1"/>
</dbReference>
<comment type="caution">
    <text evidence="4">The sequence shown here is derived from an EMBL/GenBank/DDBJ whole genome shotgun (WGS) entry which is preliminary data.</text>
</comment>